<keyword evidence="1" id="KW-0805">Transcription regulation</keyword>
<comment type="caution">
    <text evidence="7">The sequence shown here is derived from an EMBL/GenBank/DDBJ whole genome shotgun (WGS) entry which is preliminary data.</text>
</comment>
<gene>
    <name evidence="7" type="ORF">IEO70_02975</name>
</gene>
<evidence type="ECO:0000256" key="2">
    <source>
        <dbReference type="ARBA" id="ARBA00023125"/>
    </source>
</evidence>
<evidence type="ECO:0000313" key="8">
    <source>
        <dbReference type="Proteomes" id="UP000602076"/>
    </source>
</evidence>
<dbReference type="SMART" id="SM00419">
    <property type="entry name" value="HTH_CRP"/>
    <property type="match status" value="1"/>
</dbReference>
<reference evidence="7" key="1">
    <citation type="submission" date="2020-09" db="EMBL/GenBank/DDBJ databases">
        <title>Bacillus faecalis sp. nov., a moderately halophilic bacterium isolated from cow faeces.</title>
        <authorList>
            <person name="Jiang L."/>
            <person name="Lee J."/>
        </authorList>
    </citation>
    <scope>NUCLEOTIDE SEQUENCE</scope>
    <source>
        <strain evidence="7">AGMB 02131</strain>
    </source>
</reference>
<dbReference type="PANTHER" id="PTHR24567:SF74">
    <property type="entry name" value="HTH-TYPE TRANSCRIPTIONAL REGULATOR ARCR"/>
    <property type="match status" value="1"/>
</dbReference>
<evidence type="ECO:0000256" key="3">
    <source>
        <dbReference type="ARBA" id="ARBA00023159"/>
    </source>
</evidence>
<accession>A0A927HAC8</accession>
<evidence type="ECO:0000256" key="1">
    <source>
        <dbReference type="ARBA" id="ARBA00023015"/>
    </source>
</evidence>
<dbReference type="RefSeq" id="WP_190996861.1">
    <property type="nucleotide sequence ID" value="NZ_JACXSI010000005.1"/>
</dbReference>
<feature type="domain" description="Cyclic nucleotide-binding" evidence="5">
    <location>
        <begin position="20"/>
        <end position="105"/>
    </location>
</feature>
<dbReference type="InterPro" id="IPR012318">
    <property type="entry name" value="HTH_CRP"/>
</dbReference>
<dbReference type="InterPro" id="IPR000595">
    <property type="entry name" value="cNMP-bd_dom"/>
</dbReference>
<evidence type="ECO:0000259" key="5">
    <source>
        <dbReference type="PROSITE" id="PS50042"/>
    </source>
</evidence>
<keyword evidence="8" id="KW-1185">Reference proteome</keyword>
<dbReference type="PROSITE" id="PS51063">
    <property type="entry name" value="HTH_CRP_2"/>
    <property type="match status" value="1"/>
</dbReference>
<dbReference type="Proteomes" id="UP000602076">
    <property type="component" value="Unassembled WGS sequence"/>
</dbReference>
<evidence type="ECO:0000313" key="7">
    <source>
        <dbReference type="EMBL" id="MBD3107316.1"/>
    </source>
</evidence>
<keyword evidence="4" id="KW-0804">Transcription</keyword>
<dbReference type="AlphaFoldDB" id="A0A927HAC8"/>
<dbReference type="Pfam" id="PF13545">
    <property type="entry name" value="HTH_Crp_2"/>
    <property type="match status" value="1"/>
</dbReference>
<dbReference type="EMBL" id="JACXSI010000005">
    <property type="protein sequence ID" value="MBD3107316.1"/>
    <property type="molecule type" value="Genomic_DNA"/>
</dbReference>
<organism evidence="7 8">
    <name type="scientific">Peribacillus faecalis</name>
    <dbReference type="NCBI Taxonomy" id="2772559"/>
    <lineage>
        <taxon>Bacteria</taxon>
        <taxon>Bacillati</taxon>
        <taxon>Bacillota</taxon>
        <taxon>Bacilli</taxon>
        <taxon>Bacillales</taxon>
        <taxon>Bacillaceae</taxon>
        <taxon>Peribacillus</taxon>
    </lineage>
</organism>
<dbReference type="PANTHER" id="PTHR24567">
    <property type="entry name" value="CRP FAMILY TRANSCRIPTIONAL REGULATORY PROTEIN"/>
    <property type="match status" value="1"/>
</dbReference>
<sequence>MEKADYNELKAVIKHYGVIKQYKKNEYIFQINDPANHIYLLENGWVKIAQDCGDGNGVTLSLHQAGNMFGLAEPMVQMAQRTKDARCLTDCHIISLDTTTLYSLIKQHPELSLSITAVLSHNILHTQNLVGSLINKPVPTRLASLLMQFSEEVNDKRYVELPITHEEISFLIGCSRQSVTEILNKWRTQQYIDYDRRKVVIHDCDALFQQKSDPFHI</sequence>
<dbReference type="Pfam" id="PF00027">
    <property type="entry name" value="cNMP_binding"/>
    <property type="match status" value="1"/>
</dbReference>
<evidence type="ECO:0000259" key="6">
    <source>
        <dbReference type="PROSITE" id="PS51063"/>
    </source>
</evidence>
<dbReference type="Gene3D" id="2.60.120.10">
    <property type="entry name" value="Jelly Rolls"/>
    <property type="match status" value="1"/>
</dbReference>
<dbReference type="SUPFAM" id="SSF51206">
    <property type="entry name" value="cAMP-binding domain-like"/>
    <property type="match status" value="1"/>
</dbReference>
<proteinExistence type="predicted"/>
<dbReference type="GO" id="GO:0003700">
    <property type="term" value="F:DNA-binding transcription factor activity"/>
    <property type="evidence" value="ECO:0007669"/>
    <property type="project" value="TreeGrafter"/>
</dbReference>
<dbReference type="InterPro" id="IPR050397">
    <property type="entry name" value="Env_Response_Regulators"/>
</dbReference>
<dbReference type="GO" id="GO:0003677">
    <property type="term" value="F:DNA binding"/>
    <property type="evidence" value="ECO:0007669"/>
    <property type="project" value="UniProtKB-KW"/>
</dbReference>
<dbReference type="SMART" id="SM00100">
    <property type="entry name" value="cNMP"/>
    <property type="match status" value="1"/>
</dbReference>
<dbReference type="InterPro" id="IPR018490">
    <property type="entry name" value="cNMP-bd_dom_sf"/>
</dbReference>
<evidence type="ECO:0000256" key="4">
    <source>
        <dbReference type="ARBA" id="ARBA00023163"/>
    </source>
</evidence>
<dbReference type="InterPro" id="IPR014710">
    <property type="entry name" value="RmlC-like_jellyroll"/>
</dbReference>
<feature type="domain" description="HTH crp-type" evidence="6">
    <location>
        <begin position="136"/>
        <end position="205"/>
    </location>
</feature>
<dbReference type="GO" id="GO:0005829">
    <property type="term" value="C:cytosol"/>
    <property type="evidence" value="ECO:0007669"/>
    <property type="project" value="TreeGrafter"/>
</dbReference>
<dbReference type="InterPro" id="IPR036390">
    <property type="entry name" value="WH_DNA-bd_sf"/>
</dbReference>
<keyword evidence="2" id="KW-0238">DNA-binding</keyword>
<dbReference type="SUPFAM" id="SSF46785">
    <property type="entry name" value="Winged helix' DNA-binding domain"/>
    <property type="match status" value="1"/>
</dbReference>
<keyword evidence="3" id="KW-0010">Activator</keyword>
<protein>
    <submittedName>
        <fullName evidence="7">Crp/Fnr family transcriptional regulator</fullName>
    </submittedName>
</protein>
<dbReference type="PROSITE" id="PS50042">
    <property type="entry name" value="CNMP_BINDING_3"/>
    <property type="match status" value="1"/>
</dbReference>
<name>A0A927HAC8_9BACI</name>
<dbReference type="CDD" id="cd00038">
    <property type="entry name" value="CAP_ED"/>
    <property type="match status" value="1"/>
</dbReference>